<proteinExistence type="predicted"/>
<dbReference type="RefSeq" id="WP_058032846.1">
    <property type="nucleotide sequence ID" value="NZ_LLZU01000018.1"/>
</dbReference>
<evidence type="ECO:0000313" key="2">
    <source>
        <dbReference type="Proteomes" id="UP000050867"/>
    </source>
</evidence>
<protein>
    <recommendedName>
        <fullName evidence="3">Minor tail protein</fullName>
    </recommendedName>
</protein>
<sequence>MTALEDFRFPGQEEHADHTYTFLFCDLRTDAVLAELPMSQVTYGWELNGLGTLRGTVPFTDETLPLDPLAATAPARTCVYVDRDGELIWGGIIWTREIVPGGRAIQASEFLSYYQRRYVRQTLSTDTSQITNAAYVPAGQRLYADQRHIVWSLLRSVGDLIGDIEIDINPLRFATGVSRDVTYYGYDRPEIYASIKALSEAESGFDFGMEIGWKPTAGGEPKRYRRAQVWYPRRGRSAADSGLVFAKGGPASNLLDYGSLPEDGTAFATSVSALGAGDGEARLEAIQTADDLIAGGWPLLEAVERHESVVTADELADYARADLGARVKGQTSPTFVVSAEADPVLGSYTVGDSARFVVEPEPVLPTGYDRELRIVSMEVTASRGPERVRLTCVEG</sequence>
<gene>
    <name evidence="1" type="ORF">AQ490_23180</name>
</gene>
<accession>A0A0T6LS64</accession>
<dbReference type="OrthoDB" id="3515845at2"/>
<name>A0A0T6LS64_WENVI</name>
<comment type="caution">
    <text evidence="1">The sequence shown here is derived from an EMBL/GenBank/DDBJ whole genome shotgun (WGS) entry which is preliminary data.</text>
</comment>
<evidence type="ECO:0000313" key="1">
    <source>
        <dbReference type="EMBL" id="KRV48777.1"/>
    </source>
</evidence>
<reference evidence="1 2" key="1">
    <citation type="submission" date="2015-10" db="EMBL/GenBank/DDBJ databases">
        <title>Draft genome sequence of pyrrolomycin-producing Streptomyces vitaminophilus.</title>
        <authorList>
            <person name="Graham D.E."/>
            <person name="Mahan K.M."/>
            <person name="Klingeman D.M."/>
            <person name="Hettich R.L."/>
            <person name="Parry R.J."/>
        </authorList>
    </citation>
    <scope>NUCLEOTIDE SEQUENCE [LARGE SCALE GENOMIC DNA]</scope>
    <source>
        <strain evidence="1 2">ATCC 31673</strain>
    </source>
</reference>
<evidence type="ECO:0008006" key="3">
    <source>
        <dbReference type="Google" id="ProtNLM"/>
    </source>
</evidence>
<dbReference type="AlphaFoldDB" id="A0A0T6LS64"/>
<dbReference type="Proteomes" id="UP000050867">
    <property type="component" value="Unassembled WGS sequence"/>
</dbReference>
<dbReference type="STRING" id="76728.AQ490_23180"/>
<keyword evidence="2" id="KW-1185">Reference proteome</keyword>
<dbReference type="EMBL" id="LLZU01000018">
    <property type="protein sequence ID" value="KRV48777.1"/>
    <property type="molecule type" value="Genomic_DNA"/>
</dbReference>
<organism evidence="1 2">
    <name type="scientific">Wenjunlia vitaminophila</name>
    <name type="common">Streptomyces vitaminophilus</name>
    <dbReference type="NCBI Taxonomy" id="76728"/>
    <lineage>
        <taxon>Bacteria</taxon>
        <taxon>Bacillati</taxon>
        <taxon>Actinomycetota</taxon>
        <taxon>Actinomycetes</taxon>
        <taxon>Kitasatosporales</taxon>
        <taxon>Streptomycetaceae</taxon>
        <taxon>Wenjunlia</taxon>
    </lineage>
</organism>